<dbReference type="OrthoDB" id="7573036at2"/>
<gene>
    <name evidence="2" type="ORF">SAMN05216417_1242</name>
</gene>
<dbReference type="Gene3D" id="1.10.10.60">
    <property type="entry name" value="Homeodomain-like"/>
    <property type="match status" value="1"/>
</dbReference>
<feature type="region of interest" description="Disordered" evidence="1">
    <location>
        <begin position="62"/>
        <end position="93"/>
    </location>
</feature>
<evidence type="ECO:0000313" key="3">
    <source>
        <dbReference type="Proteomes" id="UP000182649"/>
    </source>
</evidence>
<evidence type="ECO:0000313" key="2">
    <source>
        <dbReference type="EMBL" id="SFU75292.1"/>
    </source>
</evidence>
<dbReference type="InterPro" id="IPR048683">
    <property type="entry name" value="Sf6_terminase"/>
</dbReference>
<dbReference type="AlphaFoldDB" id="A0A1I7IQS2"/>
<organism evidence="2 3">
    <name type="scientific">Nitrosospira multiformis</name>
    <dbReference type="NCBI Taxonomy" id="1231"/>
    <lineage>
        <taxon>Bacteria</taxon>
        <taxon>Pseudomonadati</taxon>
        <taxon>Pseudomonadota</taxon>
        <taxon>Betaproteobacteria</taxon>
        <taxon>Nitrosomonadales</taxon>
        <taxon>Nitrosomonadaceae</taxon>
        <taxon>Nitrosospira</taxon>
    </lineage>
</organism>
<name>A0A1I7IQS2_9PROT</name>
<protein>
    <recommendedName>
        <fullName evidence="4">Homeodomain-like domain-containing protein</fullName>
    </recommendedName>
</protein>
<evidence type="ECO:0008006" key="4">
    <source>
        <dbReference type="Google" id="ProtNLM"/>
    </source>
</evidence>
<dbReference type="RefSeq" id="WP_143104385.1">
    <property type="nucleotide sequence ID" value="NZ_FPBZ01000024.1"/>
</dbReference>
<evidence type="ECO:0000256" key="1">
    <source>
        <dbReference type="SAM" id="MobiDB-lite"/>
    </source>
</evidence>
<dbReference type="Proteomes" id="UP000182649">
    <property type="component" value="Unassembled WGS sequence"/>
</dbReference>
<reference evidence="2 3" key="1">
    <citation type="submission" date="2016-10" db="EMBL/GenBank/DDBJ databases">
        <authorList>
            <person name="de Groot N.N."/>
        </authorList>
    </citation>
    <scope>NUCLEOTIDE SEQUENCE [LARGE SCALE GENOMIC DNA]</scope>
    <source>
        <strain evidence="2 3">Nl14</strain>
    </source>
</reference>
<dbReference type="Pfam" id="PF20901">
    <property type="entry name" value="Sf6_terminase"/>
    <property type="match status" value="1"/>
</dbReference>
<dbReference type="EMBL" id="FPBZ01000024">
    <property type="protein sequence ID" value="SFU75292.1"/>
    <property type="molecule type" value="Genomic_DNA"/>
</dbReference>
<feature type="compositionally biased region" description="Polar residues" evidence="1">
    <location>
        <begin position="62"/>
        <end position="82"/>
    </location>
</feature>
<sequence length="205" mass="22966">MKPRITDWRTIEAAYRAGSTSLRQMAAKHAISHVAIIKHARRRGWVRDKAFRIGPYNTRQSESRLTVNRAADSSTPGNSHATRPTRRGAPSRKTPELIERILAGIADGKSTRAVCNEVGIGQRTVWDWLAADREFSQQYARAKIFCADCLADEIIEIADDSSQDTYIDSKGQRVINHKAIAQAKLRIDARKWLVAKLAPKKYGKG</sequence>
<accession>A0A1I7IQS2</accession>
<proteinExistence type="predicted"/>